<evidence type="ECO:0000313" key="2">
    <source>
        <dbReference type="Proteomes" id="UP001056120"/>
    </source>
</evidence>
<protein>
    <submittedName>
        <fullName evidence="1">Uncharacterized protein</fullName>
    </submittedName>
</protein>
<dbReference type="EMBL" id="CM042041">
    <property type="protein sequence ID" value="KAI3713160.1"/>
    <property type="molecule type" value="Genomic_DNA"/>
</dbReference>
<organism evidence="1 2">
    <name type="scientific">Smallanthus sonchifolius</name>
    <dbReference type="NCBI Taxonomy" id="185202"/>
    <lineage>
        <taxon>Eukaryota</taxon>
        <taxon>Viridiplantae</taxon>
        <taxon>Streptophyta</taxon>
        <taxon>Embryophyta</taxon>
        <taxon>Tracheophyta</taxon>
        <taxon>Spermatophyta</taxon>
        <taxon>Magnoliopsida</taxon>
        <taxon>eudicotyledons</taxon>
        <taxon>Gunneridae</taxon>
        <taxon>Pentapetalae</taxon>
        <taxon>asterids</taxon>
        <taxon>campanulids</taxon>
        <taxon>Asterales</taxon>
        <taxon>Asteraceae</taxon>
        <taxon>Asteroideae</taxon>
        <taxon>Heliantheae alliance</taxon>
        <taxon>Millerieae</taxon>
        <taxon>Smallanthus</taxon>
    </lineage>
</organism>
<dbReference type="Proteomes" id="UP001056120">
    <property type="component" value="Linkage Group LG24"/>
</dbReference>
<reference evidence="1 2" key="2">
    <citation type="journal article" date="2022" name="Mol. Ecol. Resour.">
        <title>The genomes of chicory, endive, great burdock and yacon provide insights into Asteraceae paleo-polyploidization history and plant inulin production.</title>
        <authorList>
            <person name="Fan W."/>
            <person name="Wang S."/>
            <person name="Wang H."/>
            <person name="Wang A."/>
            <person name="Jiang F."/>
            <person name="Liu H."/>
            <person name="Zhao H."/>
            <person name="Xu D."/>
            <person name="Zhang Y."/>
        </authorList>
    </citation>
    <scope>NUCLEOTIDE SEQUENCE [LARGE SCALE GENOMIC DNA]</scope>
    <source>
        <strain evidence="2">cv. Yunnan</strain>
        <tissue evidence="1">Leaves</tissue>
    </source>
</reference>
<comment type="caution">
    <text evidence="1">The sequence shown here is derived from an EMBL/GenBank/DDBJ whole genome shotgun (WGS) entry which is preliminary data.</text>
</comment>
<name>A0ACB9AU52_9ASTR</name>
<proteinExistence type="predicted"/>
<keyword evidence="2" id="KW-1185">Reference proteome</keyword>
<accession>A0ACB9AU52</accession>
<sequence>MSSSPAPEFDTFIRDFITSQARAIFAAVPPSQDHDGDEPLVFTVYSNFLGNLGKEGPLPASKSSIEALPTVTVTEEEDCAICLTEYGAAGEAKELPCKHRYHSDCVMKWLGIHGSCPVCRYEMPVDEEEKRQRDGGVGWQVMITVTSVTPVNESGGSDSIESNWQSVEDMDIDLVNSIEDLD</sequence>
<gene>
    <name evidence="1" type="ORF">L1987_71733</name>
</gene>
<reference evidence="2" key="1">
    <citation type="journal article" date="2022" name="Mol. Ecol. Resour.">
        <title>The genomes of chicory, endive, great burdock and yacon provide insights into Asteraceae palaeo-polyploidization history and plant inulin production.</title>
        <authorList>
            <person name="Fan W."/>
            <person name="Wang S."/>
            <person name="Wang H."/>
            <person name="Wang A."/>
            <person name="Jiang F."/>
            <person name="Liu H."/>
            <person name="Zhao H."/>
            <person name="Xu D."/>
            <person name="Zhang Y."/>
        </authorList>
    </citation>
    <scope>NUCLEOTIDE SEQUENCE [LARGE SCALE GENOMIC DNA]</scope>
    <source>
        <strain evidence="2">cv. Yunnan</strain>
    </source>
</reference>
<evidence type="ECO:0000313" key="1">
    <source>
        <dbReference type="EMBL" id="KAI3713160.1"/>
    </source>
</evidence>